<dbReference type="GO" id="GO:0008408">
    <property type="term" value="F:3'-5' exonuclease activity"/>
    <property type="evidence" value="ECO:0007669"/>
    <property type="project" value="InterPro"/>
</dbReference>
<reference evidence="3" key="1">
    <citation type="journal article" date="2023" name="bioRxiv">
        <title>Scaffold-level genome assemblies of two parasitoid biocontrol wasps reveal the parthenogenesis mechanism and an associated novel virus.</title>
        <authorList>
            <person name="Inwood S."/>
            <person name="Skelly J."/>
            <person name="Guhlin J."/>
            <person name="Harrop T."/>
            <person name="Goldson S."/>
            <person name="Dearden P."/>
        </authorList>
    </citation>
    <scope>NUCLEOTIDE SEQUENCE</scope>
    <source>
        <strain evidence="3">Irish</strain>
        <tissue evidence="3">Whole body</tissue>
    </source>
</reference>
<dbReference type="Gene3D" id="3.30.420.10">
    <property type="entry name" value="Ribonuclease H-like superfamily/Ribonuclease H"/>
    <property type="match status" value="1"/>
</dbReference>
<dbReference type="AlphaFoldDB" id="A0AA39C5K7"/>
<dbReference type="Pfam" id="PF23713">
    <property type="entry name" value="WHD_Egal"/>
    <property type="match status" value="3"/>
</dbReference>
<dbReference type="InterPro" id="IPR002562">
    <property type="entry name" value="3'-5'_exonuclease_dom"/>
</dbReference>
<dbReference type="GO" id="GO:0006139">
    <property type="term" value="P:nucleobase-containing compound metabolic process"/>
    <property type="evidence" value="ECO:0007669"/>
    <property type="project" value="InterPro"/>
</dbReference>
<evidence type="ECO:0000256" key="1">
    <source>
        <dbReference type="SAM" id="MobiDB-lite"/>
    </source>
</evidence>
<dbReference type="CDD" id="cd06148">
    <property type="entry name" value="Egl_like_exo"/>
    <property type="match status" value="1"/>
</dbReference>
<gene>
    <name evidence="3" type="ORF">PV328_011567</name>
</gene>
<dbReference type="PANTHER" id="PTHR46814">
    <property type="entry name" value="EGALITARIAN, ISOFORM B"/>
    <property type="match status" value="1"/>
</dbReference>
<protein>
    <recommendedName>
        <fullName evidence="2">3'-5' exonuclease domain-containing protein</fullName>
    </recommendedName>
</protein>
<organism evidence="3 4">
    <name type="scientific">Microctonus aethiopoides</name>
    <dbReference type="NCBI Taxonomy" id="144406"/>
    <lineage>
        <taxon>Eukaryota</taxon>
        <taxon>Metazoa</taxon>
        <taxon>Ecdysozoa</taxon>
        <taxon>Arthropoda</taxon>
        <taxon>Hexapoda</taxon>
        <taxon>Insecta</taxon>
        <taxon>Pterygota</taxon>
        <taxon>Neoptera</taxon>
        <taxon>Endopterygota</taxon>
        <taxon>Hymenoptera</taxon>
        <taxon>Apocrita</taxon>
        <taxon>Ichneumonoidea</taxon>
        <taxon>Braconidae</taxon>
        <taxon>Euphorinae</taxon>
        <taxon>Microctonus</taxon>
    </lineage>
</organism>
<dbReference type="PANTHER" id="PTHR46814:SF1">
    <property type="entry name" value="EGALITARIAN, ISOFORM B"/>
    <property type="match status" value="1"/>
</dbReference>
<dbReference type="GO" id="GO:0003676">
    <property type="term" value="F:nucleic acid binding"/>
    <property type="evidence" value="ECO:0007669"/>
    <property type="project" value="InterPro"/>
</dbReference>
<evidence type="ECO:0000313" key="3">
    <source>
        <dbReference type="EMBL" id="KAK0157880.1"/>
    </source>
</evidence>
<dbReference type="InterPro" id="IPR036397">
    <property type="entry name" value="RNaseH_sf"/>
</dbReference>
<dbReference type="InterPro" id="IPR012337">
    <property type="entry name" value="RNaseH-like_sf"/>
</dbReference>
<name>A0AA39C5K7_9HYME</name>
<dbReference type="EMBL" id="JAQQBS010001425">
    <property type="protein sequence ID" value="KAK0157880.1"/>
    <property type="molecule type" value="Genomic_DNA"/>
</dbReference>
<dbReference type="SMART" id="SM00474">
    <property type="entry name" value="35EXOc"/>
    <property type="match status" value="1"/>
</dbReference>
<feature type="region of interest" description="Disordered" evidence="1">
    <location>
        <begin position="260"/>
        <end position="348"/>
    </location>
</feature>
<keyword evidence="4" id="KW-1185">Reference proteome</keyword>
<feature type="domain" description="3'-5' exonuclease" evidence="2">
    <location>
        <begin position="425"/>
        <end position="622"/>
    </location>
</feature>
<feature type="compositionally biased region" description="Low complexity" evidence="1">
    <location>
        <begin position="292"/>
        <end position="341"/>
    </location>
</feature>
<feature type="compositionally biased region" description="Polar residues" evidence="1">
    <location>
        <begin position="273"/>
        <end position="288"/>
    </location>
</feature>
<accession>A0AA39C5K7</accession>
<dbReference type="Proteomes" id="UP001168990">
    <property type="component" value="Unassembled WGS sequence"/>
</dbReference>
<comment type="caution">
    <text evidence="3">The sequence shown here is derived from an EMBL/GenBank/DDBJ whole genome shotgun (WGS) entry which is preliminary data.</text>
</comment>
<dbReference type="Pfam" id="PF01612">
    <property type="entry name" value="DNA_pol_A_exo1"/>
    <property type="match status" value="1"/>
</dbReference>
<evidence type="ECO:0000259" key="2">
    <source>
        <dbReference type="SMART" id="SM00474"/>
    </source>
</evidence>
<proteinExistence type="predicted"/>
<feature type="compositionally biased region" description="Basic and acidic residues" evidence="1">
    <location>
        <begin position="260"/>
        <end position="272"/>
    </location>
</feature>
<dbReference type="InterPro" id="IPR056589">
    <property type="entry name" value="WH_Egal-1"/>
</dbReference>
<sequence length="874" mass="99393">MESCEYELVRNLTLLFFFERLMDKGGPRTLHDLSCQFGAKGFTKEMRQIAGGSQSGLRKFLTQYPTLFVINGDYVSVNTFEPVIEEDVGVNKKLNKRDYAQEAVEYFTNKLVQYGVGAEVPIKSLLGHRSQASPEVRHISGQHYREFRDFLLRYTNDFIVSEDTVKLKQFEGMVSVPFRELEPEISIDQEMTSKLLNYCFHTIEEKGPTSIEQLLSMVTNKFPSEICTTMFRTPQDLTTFLKMFPDAFDVQKNYVSLHDKPKLPTDMMHKSDNTTSRVENNTENSPSHRNIDNSSSSSSSSRINNSNHNINNDSYSNNNDSNINIKDNNNSSRSSPTRTTNQAISQPISNSIEQVCFTDNIHEDNTTSTAETNYSSPPISLQQQTLKQRINTLVMKTIADNTERDRTLQTPQIGDAWKLKLLQQTKVIVNVRESTRIIDEIINSKPAASSTDGNIVVSFDCEGINVGTKGQLTLIQIGTMYGNVYIFDLFTSPNLINGLRKLLESPTVVKVIHDCRNDSVNLFNQFGITLKNVFDTQAAHAIIQCQDTGKPVDKVKNVNLNTLCEIYGAPCNLLKGQLKYIYRRDQKYWSRRPMSRDMLIYATSDVLGLVPQVYNAMSKLIKPEMIDLFNQLCEEQVLMHISSVEIKARKKQRKIETEVIDLRKRMEESTEKNIVLSNREIRLLRYLSLTEDEKEKLKGSYKVAKKLEKLESLTHDKNASSDDDDDDDDDDDEEKNDETEYPSLDSCVSDNSPYDSARSKSDPPTLTESMQMVDEILLDKQMDGLEKIEKLEAILSSVTSSTSDKYNYDTVHNNSIKCSCLCHDINTTKEPQHESNSGTDVACQTLSTGDIVITRIFFTDEEKERTRLLNAPNK</sequence>
<evidence type="ECO:0000313" key="4">
    <source>
        <dbReference type="Proteomes" id="UP001168990"/>
    </source>
</evidence>
<dbReference type="SUPFAM" id="SSF53098">
    <property type="entry name" value="Ribonuclease H-like"/>
    <property type="match status" value="1"/>
</dbReference>
<feature type="region of interest" description="Disordered" evidence="1">
    <location>
        <begin position="714"/>
        <end position="769"/>
    </location>
</feature>
<feature type="compositionally biased region" description="Acidic residues" evidence="1">
    <location>
        <begin position="721"/>
        <end position="740"/>
    </location>
</feature>
<reference evidence="3" key="2">
    <citation type="submission" date="2023-03" db="EMBL/GenBank/DDBJ databases">
        <authorList>
            <person name="Inwood S.N."/>
            <person name="Skelly J.G."/>
            <person name="Guhlin J."/>
            <person name="Harrop T.W.R."/>
            <person name="Goldson S.G."/>
            <person name="Dearden P.K."/>
        </authorList>
    </citation>
    <scope>NUCLEOTIDE SEQUENCE</scope>
    <source>
        <strain evidence="3">Irish</strain>
        <tissue evidence="3">Whole body</tissue>
    </source>
</reference>